<dbReference type="Pfam" id="PF00459">
    <property type="entry name" value="Inositol_P"/>
    <property type="match status" value="1"/>
</dbReference>
<feature type="binding site" evidence="14">
    <location>
        <position position="214"/>
    </location>
    <ligand>
        <name>Mg(2+)</name>
        <dbReference type="ChEBI" id="CHEBI:18420"/>
        <label>1</label>
        <note>catalytic</note>
    </ligand>
</feature>
<evidence type="ECO:0000313" key="15">
    <source>
        <dbReference type="EMBL" id="MBA2894293.1"/>
    </source>
</evidence>
<comment type="similarity">
    <text evidence="3">Belongs to the inositol monophosphatase superfamily.</text>
</comment>
<dbReference type="Gene3D" id="3.30.540.10">
    <property type="entry name" value="Fructose-1,6-Bisphosphatase, subunit A, domain 1"/>
    <property type="match status" value="1"/>
</dbReference>
<dbReference type="Proteomes" id="UP000530928">
    <property type="component" value="Unassembled WGS sequence"/>
</dbReference>
<dbReference type="UniPathway" id="UPA00031">
    <property type="reaction ID" value="UER00013"/>
</dbReference>
<accession>A0A7W0HSP6</accession>
<evidence type="ECO:0000256" key="7">
    <source>
        <dbReference type="ARBA" id="ARBA00022723"/>
    </source>
</evidence>
<dbReference type="RefSeq" id="WP_181612998.1">
    <property type="nucleotide sequence ID" value="NZ_BAABAM010000005.1"/>
</dbReference>
<gene>
    <name evidence="15" type="ORF">HNR30_005654</name>
</gene>
<dbReference type="GO" id="GO:0000105">
    <property type="term" value="P:L-histidine biosynthetic process"/>
    <property type="evidence" value="ECO:0007669"/>
    <property type="project" value="UniProtKB-UniRule"/>
</dbReference>
<dbReference type="EC" id="3.1.3.15" evidence="4 13"/>
<keyword evidence="7 14" id="KW-0479">Metal-binding</keyword>
<evidence type="ECO:0000256" key="11">
    <source>
        <dbReference type="ARBA" id="ARBA00049158"/>
    </source>
</evidence>
<dbReference type="GO" id="GO:0004401">
    <property type="term" value="F:histidinol-phosphatase activity"/>
    <property type="evidence" value="ECO:0007669"/>
    <property type="project" value="UniProtKB-UniRule"/>
</dbReference>
<evidence type="ECO:0000256" key="1">
    <source>
        <dbReference type="ARBA" id="ARBA00001946"/>
    </source>
</evidence>
<evidence type="ECO:0000256" key="2">
    <source>
        <dbReference type="ARBA" id="ARBA00004970"/>
    </source>
</evidence>
<dbReference type="InterPro" id="IPR051090">
    <property type="entry name" value="Inositol_monoP_superfamily"/>
</dbReference>
<name>A0A7W0HSP6_9ACTN</name>
<evidence type="ECO:0000256" key="6">
    <source>
        <dbReference type="ARBA" id="ARBA00022605"/>
    </source>
</evidence>
<evidence type="ECO:0000313" key="16">
    <source>
        <dbReference type="Proteomes" id="UP000530928"/>
    </source>
</evidence>
<keyword evidence="10" id="KW-0368">Histidine biosynthesis</keyword>
<evidence type="ECO:0000256" key="9">
    <source>
        <dbReference type="ARBA" id="ARBA00022842"/>
    </source>
</evidence>
<comment type="function">
    <text evidence="12">Catalyzes the dephosphorylation of histidinol-phosphate to histidinol, the direct precursor of histidine.</text>
</comment>
<evidence type="ECO:0000256" key="13">
    <source>
        <dbReference type="NCBIfam" id="TIGR02067"/>
    </source>
</evidence>
<keyword evidence="9 14" id="KW-0460">Magnesium</keyword>
<keyword evidence="8 15" id="KW-0378">Hydrolase</keyword>
<dbReference type="InterPro" id="IPR020583">
    <property type="entry name" value="Inositol_monoP_metal-BS"/>
</dbReference>
<dbReference type="PRINTS" id="PR00377">
    <property type="entry name" value="IMPHPHTASES"/>
</dbReference>
<dbReference type="Gene3D" id="3.40.190.80">
    <property type="match status" value="1"/>
</dbReference>
<evidence type="ECO:0000256" key="14">
    <source>
        <dbReference type="PIRSR" id="PIRSR600760-2"/>
    </source>
</evidence>
<feature type="binding site" evidence="14">
    <location>
        <position position="87"/>
    </location>
    <ligand>
        <name>Mg(2+)</name>
        <dbReference type="ChEBI" id="CHEBI:18420"/>
        <label>1</label>
        <note>catalytic</note>
    </ligand>
</feature>
<sequence>MTGYSDDLRLAHVMADAADNLTMRRFKAVDLKVETKPDLTPVSDADRTVEEAIRGTLRRARPRDAVIGEEFGNTGWGARSWVIDPIDGTKNYVRGVPVWATLIALMDHGRVVVGLVSAPALGRRWWAAKGGGSWTGRSLTKATRMNVSKVSKLEDASFSYSSFGGWEEQGRLDNFLDLNRACWRTRAYGDFWSHMMVAEGAVDLSAEPELSPWDIAALTVIVEEAGGRWTGLDGGTGLEGGSLVCTNGLLHDEVLGRLTTPRLV</sequence>
<dbReference type="PANTHER" id="PTHR43200">
    <property type="entry name" value="PHOSPHATASE"/>
    <property type="match status" value="1"/>
</dbReference>
<evidence type="ECO:0000256" key="4">
    <source>
        <dbReference type="ARBA" id="ARBA00013085"/>
    </source>
</evidence>
<reference evidence="15 16" key="1">
    <citation type="submission" date="2020-07" db="EMBL/GenBank/DDBJ databases">
        <title>Genomic Encyclopedia of Type Strains, Phase IV (KMG-IV): sequencing the most valuable type-strain genomes for metagenomic binning, comparative biology and taxonomic classification.</title>
        <authorList>
            <person name="Goeker M."/>
        </authorList>
    </citation>
    <scope>NUCLEOTIDE SEQUENCE [LARGE SCALE GENOMIC DNA]</scope>
    <source>
        <strain evidence="15 16">DSM 45533</strain>
    </source>
</reference>
<dbReference type="EMBL" id="JACDUR010000005">
    <property type="protein sequence ID" value="MBA2894293.1"/>
    <property type="molecule type" value="Genomic_DNA"/>
</dbReference>
<keyword evidence="6" id="KW-0028">Amino-acid biosynthesis</keyword>
<organism evidence="15 16">
    <name type="scientific">Nonomuraea soli</name>
    <dbReference type="NCBI Taxonomy" id="1032476"/>
    <lineage>
        <taxon>Bacteria</taxon>
        <taxon>Bacillati</taxon>
        <taxon>Actinomycetota</taxon>
        <taxon>Actinomycetes</taxon>
        <taxon>Streptosporangiales</taxon>
        <taxon>Streptosporangiaceae</taxon>
        <taxon>Nonomuraea</taxon>
    </lineage>
</organism>
<dbReference type="FunFam" id="3.30.540.10:FF:000003">
    <property type="entry name" value="Inositol-1-monophosphatase"/>
    <property type="match status" value="1"/>
</dbReference>
<dbReference type="GO" id="GO:0046872">
    <property type="term" value="F:metal ion binding"/>
    <property type="evidence" value="ECO:0007669"/>
    <property type="project" value="UniProtKB-KW"/>
</dbReference>
<dbReference type="AlphaFoldDB" id="A0A7W0HSP6"/>
<dbReference type="InterPro" id="IPR011809">
    <property type="entry name" value="His_9_proposed"/>
</dbReference>
<evidence type="ECO:0000256" key="12">
    <source>
        <dbReference type="ARBA" id="ARBA00053547"/>
    </source>
</evidence>
<proteinExistence type="inferred from homology"/>
<comment type="pathway">
    <text evidence="2">Amino-acid biosynthesis; L-histidine biosynthesis; L-histidine from 5-phospho-alpha-D-ribose 1-diphosphate: step 8/9.</text>
</comment>
<dbReference type="NCBIfam" id="TIGR02067">
    <property type="entry name" value="his_9_HisN"/>
    <property type="match status" value="1"/>
</dbReference>
<feature type="binding site" evidence="14">
    <location>
        <position position="84"/>
    </location>
    <ligand>
        <name>Mg(2+)</name>
        <dbReference type="ChEBI" id="CHEBI:18420"/>
        <label>1</label>
        <note>catalytic</note>
    </ligand>
</feature>
<protein>
    <recommendedName>
        <fullName evidence="5 13">Histidinol-phosphatase</fullName>
        <ecNumber evidence="4 13">3.1.3.15</ecNumber>
    </recommendedName>
</protein>
<dbReference type="SUPFAM" id="SSF56655">
    <property type="entry name" value="Carbohydrate phosphatase"/>
    <property type="match status" value="1"/>
</dbReference>
<evidence type="ECO:0000256" key="10">
    <source>
        <dbReference type="ARBA" id="ARBA00023102"/>
    </source>
</evidence>
<evidence type="ECO:0000256" key="8">
    <source>
        <dbReference type="ARBA" id="ARBA00022801"/>
    </source>
</evidence>
<evidence type="ECO:0000256" key="3">
    <source>
        <dbReference type="ARBA" id="ARBA00009759"/>
    </source>
</evidence>
<comment type="cofactor">
    <cofactor evidence="1 14">
        <name>Mg(2+)</name>
        <dbReference type="ChEBI" id="CHEBI:18420"/>
    </cofactor>
</comment>
<comment type="caution">
    <text evidence="15">The sequence shown here is derived from an EMBL/GenBank/DDBJ whole genome shotgun (WGS) entry which is preliminary data.</text>
</comment>
<keyword evidence="16" id="KW-1185">Reference proteome</keyword>
<dbReference type="InterPro" id="IPR000760">
    <property type="entry name" value="Inositol_monophosphatase-like"/>
</dbReference>
<dbReference type="PROSITE" id="PS00629">
    <property type="entry name" value="IMP_1"/>
    <property type="match status" value="1"/>
</dbReference>
<evidence type="ECO:0000256" key="5">
    <source>
        <dbReference type="ARBA" id="ARBA00021697"/>
    </source>
</evidence>
<dbReference type="PANTHER" id="PTHR43200:SF6">
    <property type="entry name" value="3'(2'),5'-BISPHOSPHATE NUCLEOTIDASE"/>
    <property type="match status" value="1"/>
</dbReference>
<comment type="catalytic activity">
    <reaction evidence="11">
        <text>L-histidinol phosphate + H2O = L-histidinol + phosphate</text>
        <dbReference type="Rhea" id="RHEA:14465"/>
        <dbReference type="ChEBI" id="CHEBI:15377"/>
        <dbReference type="ChEBI" id="CHEBI:43474"/>
        <dbReference type="ChEBI" id="CHEBI:57699"/>
        <dbReference type="ChEBI" id="CHEBI:57980"/>
        <dbReference type="EC" id="3.1.3.15"/>
    </reaction>
</comment>
<feature type="binding site" evidence="14">
    <location>
        <position position="69"/>
    </location>
    <ligand>
        <name>Mg(2+)</name>
        <dbReference type="ChEBI" id="CHEBI:18420"/>
        <label>1</label>
        <note>catalytic</note>
    </ligand>
</feature>
<feature type="binding site" evidence="14">
    <location>
        <position position="86"/>
    </location>
    <ligand>
        <name>Mg(2+)</name>
        <dbReference type="ChEBI" id="CHEBI:18420"/>
        <label>1</label>
        <note>catalytic</note>
    </ligand>
</feature>